<dbReference type="RefSeq" id="WP_203078622.1">
    <property type="nucleotide sequence ID" value="NZ_JAENHO010000026.1"/>
</dbReference>
<dbReference type="Proteomes" id="UP000598996">
    <property type="component" value="Unassembled WGS sequence"/>
</dbReference>
<dbReference type="EMBL" id="JAENHO010000026">
    <property type="protein sequence ID" value="MBL7262076.1"/>
    <property type="molecule type" value="Genomic_DNA"/>
</dbReference>
<proteinExistence type="predicted"/>
<protein>
    <submittedName>
        <fullName evidence="1">Uncharacterized protein</fullName>
    </submittedName>
</protein>
<accession>A0ABS1W5R5</accession>
<reference evidence="1 2" key="1">
    <citation type="submission" date="2021-01" db="EMBL/GenBank/DDBJ databases">
        <title>Actinoplanes sp. nov. LDG1-01 isolated from lichen.</title>
        <authorList>
            <person name="Saeng-In P."/>
            <person name="Phongsopitanun W."/>
            <person name="Kanchanasin P."/>
            <person name="Yuki M."/>
            <person name="Kudo T."/>
            <person name="Ohkuma M."/>
            <person name="Tanasupawat S."/>
        </authorList>
    </citation>
    <scope>NUCLEOTIDE SEQUENCE [LARGE SCALE GENOMIC DNA]</scope>
    <source>
        <strain evidence="1 2">LDG1-01</strain>
    </source>
</reference>
<comment type="caution">
    <text evidence="1">The sequence shown here is derived from an EMBL/GenBank/DDBJ whole genome shotgun (WGS) entry which is preliminary data.</text>
</comment>
<keyword evidence="2" id="KW-1185">Reference proteome</keyword>
<evidence type="ECO:0000313" key="2">
    <source>
        <dbReference type="Proteomes" id="UP000598996"/>
    </source>
</evidence>
<organism evidence="1 2">
    <name type="scientific">Paractinoplanes lichenicola</name>
    <dbReference type="NCBI Taxonomy" id="2802976"/>
    <lineage>
        <taxon>Bacteria</taxon>
        <taxon>Bacillati</taxon>
        <taxon>Actinomycetota</taxon>
        <taxon>Actinomycetes</taxon>
        <taxon>Micromonosporales</taxon>
        <taxon>Micromonosporaceae</taxon>
        <taxon>Paractinoplanes</taxon>
    </lineage>
</organism>
<sequence length="285" mass="31469">MNYGFLIFGELDRGALATAFAEMLSLAPEAVDVALEDAVADRDWEAAVLCTVSPVAGEFHWYLDVYLGVAVAGPPSESVAGSWLAARLKTVVAWESQQYPPSAFWLVGPDGRRTRARIYEEDSDDDLPTVYQIDAVEHPVAALPGLPVAPLPEVIREHRMPTPVRDRLVEELGPGADRNMTMWLGGWESVVSRLAQGWPPDGWYPADYYREDLQIRDELTTAVEALPEAARALGEVDARFVELTEDDGGRALAAETGPLPPDASDRWWWRRVPDPLPWRDAPVPG</sequence>
<gene>
    <name evidence="1" type="ORF">JKJ07_48185</name>
</gene>
<evidence type="ECO:0000313" key="1">
    <source>
        <dbReference type="EMBL" id="MBL7262076.1"/>
    </source>
</evidence>
<name>A0ABS1W5R5_9ACTN</name>